<dbReference type="InterPro" id="IPR024964">
    <property type="entry name" value="CTLH/CRA"/>
</dbReference>
<protein>
    <recommendedName>
        <fullName evidence="10">RING-Gid-type domain-containing protein</fullName>
    </recommendedName>
</protein>
<dbReference type="Gene3D" id="3.30.40.10">
    <property type="entry name" value="Zinc/RING finger domain, C3HC4 (zinc finger)"/>
    <property type="match status" value="1"/>
</dbReference>
<accession>A0A7S0BR44</accession>
<evidence type="ECO:0000256" key="1">
    <source>
        <dbReference type="ARBA" id="ARBA00004496"/>
    </source>
</evidence>
<dbReference type="GO" id="GO:0061630">
    <property type="term" value="F:ubiquitin protein ligase activity"/>
    <property type="evidence" value="ECO:0007669"/>
    <property type="project" value="InterPro"/>
</dbReference>
<dbReference type="Pfam" id="PF10607">
    <property type="entry name" value="CTLH"/>
    <property type="match status" value="1"/>
</dbReference>
<feature type="domain" description="CTLH" evidence="7">
    <location>
        <begin position="153"/>
        <end position="211"/>
    </location>
</feature>
<dbReference type="GO" id="GO:0008270">
    <property type="term" value="F:zinc ion binding"/>
    <property type="evidence" value="ECO:0007669"/>
    <property type="project" value="UniProtKB-KW"/>
</dbReference>
<evidence type="ECO:0000256" key="6">
    <source>
        <dbReference type="PROSITE-ProRule" id="PRU01215"/>
    </source>
</evidence>
<name>A0A7S0BR44_9RHOD</name>
<evidence type="ECO:0008006" key="10">
    <source>
        <dbReference type="Google" id="ProtNLM"/>
    </source>
</evidence>
<proteinExistence type="predicted"/>
<feature type="zinc finger region" description="RING-Gid-type" evidence="6">
    <location>
        <begin position="332"/>
        <end position="380"/>
    </location>
</feature>
<organism evidence="9">
    <name type="scientific">Rhodosorus marinus</name>
    <dbReference type="NCBI Taxonomy" id="101924"/>
    <lineage>
        <taxon>Eukaryota</taxon>
        <taxon>Rhodophyta</taxon>
        <taxon>Stylonematophyceae</taxon>
        <taxon>Stylonematales</taxon>
        <taxon>Stylonemataceae</taxon>
        <taxon>Rhodosorus</taxon>
    </lineage>
</organism>
<keyword evidence="2" id="KW-0963">Cytoplasm</keyword>
<dbReference type="SMART" id="SM00757">
    <property type="entry name" value="CRA"/>
    <property type="match status" value="1"/>
</dbReference>
<dbReference type="PROSITE" id="PS51867">
    <property type="entry name" value="ZF_RING_GID"/>
    <property type="match status" value="1"/>
</dbReference>
<evidence type="ECO:0000259" key="7">
    <source>
        <dbReference type="PROSITE" id="PS50897"/>
    </source>
</evidence>
<dbReference type="PANTHER" id="PTHR12170">
    <property type="entry name" value="MACROPHAGE ERYTHROBLAST ATTACHER-RELATED"/>
    <property type="match status" value="1"/>
</dbReference>
<reference evidence="9" key="1">
    <citation type="submission" date="2021-01" db="EMBL/GenBank/DDBJ databases">
        <authorList>
            <person name="Corre E."/>
            <person name="Pelletier E."/>
            <person name="Niang G."/>
            <person name="Scheremetjew M."/>
            <person name="Finn R."/>
            <person name="Kale V."/>
            <person name="Holt S."/>
            <person name="Cochrane G."/>
            <person name="Meng A."/>
            <person name="Brown T."/>
            <person name="Cohen L."/>
        </authorList>
    </citation>
    <scope>NUCLEOTIDE SEQUENCE</scope>
    <source>
        <strain evidence="9">UTEX LB 2760</strain>
    </source>
</reference>
<comment type="subcellular location">
    <subcellularLocation>
        <location evidence="1">Cytoplasm</location>
    </subcellularLocation>
</comment>
<dbReference type="InterPro" id="IPR044063">
    <property type="entry name" value="ZF_RING_GID"/>
</dbReference>
<dbReference type="SMART" id="SM00668">
    <property type="entry name" value="CTLH"/>
    <property type="match status" value="1"/>
</dbReference>
<dbReference type="InterPro" id="IPR045098">
    <property type="entry name" value="Fyv10_fam"/>
</dbReference>
<dbReference type="GO" id="GO:0043161">
    <property type="term" value="P:proteasome-mediated ubiquitin-dependent protein catabolic process"/>
    <property type="evidence" value="ECO:0007669"/>
    <property type="project" value="InterPro"/>
</dbReference>
<dbReference type="InterPro" id="IPR006594">
    <property type="entry name" value="LisH"/>
</dbReference>
<dbReference type="PROSITE" id="PS50896">
    <property type="entry name" value="LISH"/>
    <property type="match status" value="1"/>
</dbReference>
<evidence type="ECO:0000256" key="4">
    <source>
        <dbReference type="ARBA" id="ARBA00022771"/>
    </source>
</evidence>
<evidence type="ECO:0000256" key="3">
    <source>
        <dbReference type="ARBA" id="ARBA00022723"/>
    </source>
</evidence>
<dbReference type="AlphaFoldDB" id="A0A7S0BR44"/>
<evidence type="ECO:0000313" key="9">
    <source>
        <dbReference type="EMBL" id="CAD8400225.1"/>
    </source>
</evidence>
<dbReference type="GO" id="GO:0034657">
    <property type="term" value="C:GID complex"/>
    <property type="evidence" value="ECO:0007669"/>
    <property type="project" value="TreeGrafter"/>
</dbReference>
<dbReference type="PANTHER" id="PTHR12170:SF3">
    <property type="entry name" value="GH10162P"/>
    <property type="match status" value="1"/>
</dbReference>
<feature type="domain" description="RING-Gid-type" evidence="8">
    <location>
        <begin position="332"/>
        <end position="380"/>
    </location>
</feature>
<dbReference type="EMBL" id="HBEK01018672">
    <property type="protein sequence ID" value="CAD8400225.1"/>
    <property type="molecule type" value="Transcribed_RNA"/>
</dbReference>
<dbReference type="InterPro" id="IPR013083">
    <property type="entry name" value="Znf_RING/FYVE/PHD"/>
</dbReference>
<keyword evidence="5" id="KW-0862">Zinc</keyword>
<gene>
    <name evidence="9" type="ORF">RMAR0315_LOCUS10218</name>
</gene>
<evidence type="ECO:0000259" key="8">
    <source>
        <dbReference type="PROSITE" id="PS51867"/>
    </source>
</evidence>
<dbReference type="InterPro" id="IPR006595">
    <property type="entry name" value="CTLH_C"/>
</dbReference>
<keyword evidence="3" id="KW-0479">Metal-binding</keyword>
<dbReference type="GO" id="GO:0005634">
    <property type="term" value="C:nucleus"/>
    <property type="evidence" value="ECO:0007669"/>
    <property type="project" value="TreeGrafter"/>
</dbReference>
<evidence type="ECO:0000256" key="2">
    <source>
        <dbReference type="ARBA" id="ARBA00022490"/>
    </source>
</evidence>
<keyword evidence="4 6" id="KW-0863">Zinc-finger</keyword>
<evidence type="ECO:0000256" key="5">
    <source>
        <dbReference type="ARBA" id="ARBA00022833"/>
    </source>
</evidence>
<dbReference type="InterPro" id="IPR013144">
    <property type="entry name" value="CRA_dom"/>
</dbReference>
<dbReference type="SUPFAM" id="SSF57850">
    <property type="entry name" value="RING/U-box"/>
    <property type="match status" value="1"/>
</dbReference>
<dbReference type="PROSITE" id="PS50897">
    <property type="entry name" value="CTLH"/>
    <property type="match status" value="1"/>
</dbReference>
<sequence>MEYPEHLLKTKFERARKRQCLSHEGVQKSLSEAIAKLESLSEDVEGLRSRGSADTSDESKELLVCASKVVEEAKGFIVADQKEMYKTLTRLSRAVDRITVPGVEDLCSPNARLEKDRICEAIANHLFRCGAQSLGETFVREAGVSMGATPPVVYEDMNKIIDALAVRNVQPAIAWVKSARGQPQTRRRSSLEFGLHRLVYLSRLAEGNWQGALEYGRANFGDFVTTHMDKIQQLMGCLMYFNKLESSPYAELFSPLEWTEVAMLFARDYLNSHDQPFESPLKNIVDCAVKALPSLLKARKILEWKSPWMKNELLPVEVDLGSDSQYHSIFTCPVLRVESTEKNPPMILPCGHVLSRESLSKLPPAPHPGHGSESVQCPYCSSATRPADCREIHF</sequence>
<dbReference type="GO" id="GO:0005737">
    <property type="term" value="C:cytoplasm"/>
    <property type="evidence" value="ECO:0007669"/>
    <property type="project" value="UniProtKB-SubCell"/>
</dbReference>